<dbReference type="eggNOG" id="COG0628">
    <property type="taxonomic scope" value="Bacteria"/>
</dbReference>
<keyword evidence="10" id="KW-1185">Reference proteome</keyword>
<dbReference type="EMBL" id="CP003051">
    <property type="protein sequence ID" value="AGA90776.1"/>
    <property type="molecule type" value="Genomic_DNA"/>
</dbReference>
<dbReference type="PANTHER" id="PTHR21716:SF67">
    <property type="entry name" value="TRANSPORT PROTEIN YDIK-RELATED"/>
    <property type="match status" value="1"/>
</dbReference>
<dbReference type="InterPro" id="IPR002549">
    <property type="entry name" value="AI-2E-like"/>
</dbReference>
<feature type="transmembrane region" description="Helical" evidence="8">
    <location>
        <begin position="314"/>
        <end position="343"/>
    </location>
</feature>
<evidence type="ECO:0000256" key="2">
    <source>
        <dbReference type="ARBA" id="ARBA00009773"/>
    </source>
</evidence>
<evidence type="ECO:0000256" key="4">
    <source>
        <dbReference type="ARBA" id="ARBA00022475"/>
    </source>
</evidence>
<protein>
    <submittedName>
        <fullName evidence="9">Putative permease</fullName>
    </submittedName>
</protein>
<dbReference type="STRING" id="765912.Thimo_2015"/>
<evidence type="ECO:0000256" key="7">
    <source>
        <dbReference type="ARBA" id="ARBA00023136"/>
    </source>
</evidence>
<dbReference type="GO" id="GO:0005886">
    <property type="term" value="C:plasma membrane"/>
    <property type="evidence" value="ECO:0007669"/>
    <property type="project" value="UniProtKB-SubCell"/>
</dbReference>
<evidence type="ECO:0000256" key="3">
    <source>
        <dbReference type="ARBA" id="ARBA00022448"/>
    </source>
</evidence>
<feature type="transmembrane region" description="Helical" evidence="8">
    <location>
        <begin position="251"/>
        <end position="276"/>
    </location>
</feature>
<dbReference type="HOGENOM" id="CLU_041771_1_1_6"/>
<feature type="transmembrane region" description="Helical" evidence="8">
    <location>
        <begin position="20"/>
        <end position="35"/>
    </location>
</feature>
<evidence type="ECO:0000256" key="6">
    <source>
        <dbReference type="ARBA" id="ARBA00022989"/>
    </source>
</evidence>
<feature type="transmembrane region" description="Helical" evidence="8">
    <location>
        <begin position="41"/>
        <end position="59"/>
    </location>
</feature>
<feature type="transmembrane region" description="Helical" evidence="8">
    <location>
        <begin position="225"/>
        <end position="245"/>
    </location>
</feature>
<evidence type="ECO:0000313" key="10">
    <source>
        <dbReference type="Proteomes" id="UP000010816"/>
    </source>
</evidence>
<dbReference type="Pfam" id="PF01594">
    <property type="entry name" value="AI-2E_transport"/>
    <property type="match status" value="1"/>
</dbReference>
<name>L0GXR6_9GAMM</name>
<dbReference type="RefSeq" id="WP_015280917.1">
    <property type="nucleotide sequence ID" value="NC_019940.1"/>
</dbReference>
<dbReference type="PANTHER" id="PTHR21716">
    <property type="entry name" value="TRANSMEMBRANE PROTEIN"/>
    <property type="match status" value="1"/>
</dbReference>
<comment type="subcellular location">
    <subcellularLocation>
        <location evidence="1">Cell membrane</location>
        <topology evidence="1">Multi-pass membrane protein</topology>
    </subcellularLocation>
</comment>
<feature type="transmembrane region" description="Helical" evidence="8">
    <location>
        <begin position="71"/>
        <end position="92"/>
    </location>
</feature>
<accession>L0GXR6</accession>
<dbReference type="AlphaFoldDB" id="L0GXR6"/>
<dbReference type="Proteomes" id="UP000010816">
    <property type="component" value="Chromosome"/>
</dbReference>
<evidence type="ECO:0000313" key="9">
    <source>
        <dbReference type="EMBL" id="AGA90776.1"/>
    </source>
</evidence>
<gene>
    <name evidence="9" type="ORF">Thimo_2015</name>
</gene>
<organism evidence="9 10">
    <name type="scientific">Thioflavicoccus mobilis 8321</name>
    <dbReference type="NCBI Taxonomy" id="765912"/>
    <lineage>
        <taxon>Bacteria</taxon>
        <taxon>Pseudomonadati</taxon>
        <taxon>Pseudomonadota</taxon>
        <taxon>Gammaproteobacteria</taxon>
        <taxon>Chromatiales</taxon>
        <taxon>Chromatiaceae</taxon>
        <taxon>Thioflavicoccus</taxon>
    </lineage>
</organism>
<keyword evidence="5 8" id="KW-0812">Transmembrane</keyword>
<proteinExistence type="inferred from homology"/>
<dbReference type="PATRIC" id="fig|765912.4.peg.1975"/>
<evidence type="ECO:0000256" key="5">
    <source>
        <dbReference type="ARBA" id="ARBA00022692"/>
    </source>
</evidence>
<keyword evidence="4" id="KW-1003">Cell membrane</keyword>
<comment type="similarity">
    <text evidence="2">Belongs to the autoinducer-2 exporter (AI-2E) (TC 2.A.86) family.</text>
</comment>
<dbReference type="KEGG" id="tmb:Thimo_2015"/>
<dbReference type="OrthoDB" id="106838at2"/>
<evidence type="ECO:0000256" key="8">
    <source>
        <dbReference type="SAM" id="Phobius"/>
    </source>
</evidence>
<reference evidence="9 10" key="1">
    <citation type="submission" date="2011-09" db="EMBL/GenBank/DDBJ databases">
        <title>Complete sequence of chromosome of Thioflavicoccus mobilis 8321.</title>
        <authorList>
            <consortium name="US DOE Joint Genome Institute"/>
            <person name="Lucas S."/>
            <person name="Han J."/>
            <person name="Lapidus A."/>
            <person name="Cheng J.-F."/>
            <person name="Goodwin L."/>
            <person name="Pitluck S."/>
            <person name="Peters L."/>
            <person name="Ovchinnikova G."/>
            <person name="Lu M."/>
            <person name="Detter J.C."/>
            <person name="Han C."/>
            <person name="Tapia R."/>
            <person name="Land M."/>
            <person name="Hauser L."/>
            <person name="Kyrpides N."/>
            <person name="Ivanova N."/>
            <person name="Pagani I."/>
            <person name="Vogl K."/>
            <person name="Liu Z."/>
            <person name="Imhoff J."/>
            <person name="Thiel V."/>
            <person name="Frigaard N.-U."/>
            <person name="Bryant D."/>
            <person name="Woyke T."/>
        </authorList>
    </citation>
    <scope>NUCLEOTIDE SEQUENCE [LARGE SCALE GENOMIC DNA]</scope>
    <source>
        <strain evidence="9 10">8321</strain>
    </source>
</reference>
<sequence length="362" mass="37442">MTESTRLANDKLFHTRMMEAAVRIGLIAVLAAWCFDIVRPLWVPIVWGLIIAVAAYPGYRQLRDLLGGRRVAAAVIFTLLALVLLIIPAILLSGTLVEGVRNLAAALGAGTIRVPPPPPDVAAWPIVGDSLAPLWEEASLNLEAALTTLAPQLQSLGKWALTAAAGAGLGIVQFVIAIVIGGVILANAEAAKDVGYGIAQRLTGESGHAFADLAEATVHSVARGILGVALIQSTMAGLGFLAAGVPGAGLWALIALILSVLQIGVFLVVVPVVIYVFTNADTLTAILFLIWSIFVSSIDNILKPLVLGRGVAVPMGVVFIGAIGGLLSSGILGLFVGAVVLVLGYKLLLAWLGETALPSQSE</sequence>
<keyword evidence="6 8" id="KW-1133">Transmembrane helix</keyword>
<feature type="transmembrane region" description="Helical" evidence="8">
    <location>
        <begin position="159"/>
        <end position="186"/>
    </location>
</feature>
<feature type="transmembrane region" description="Helical" evidence="8">
    <location>
        <begin position="283"/>
        <end position="302"/>
    </location>
</feature>
<evidence type="ECO:0000256" key="1">
    <source>
        <dbReference type="ARBA" id="ARBA00004651"/>
    </source>
</evidence>
<keyword evidence="3" id="KW-0813">Transport</keyword>
<keyword evidence="7 8" id="KW-0472">Membrane</keyword>